<dbReference type="AlphaFoldDB" id="A0AB39FIV4"/>
<dbReference type="EMBL" id="CP158258">
    <property type="protein sequence ID" value="XDJ58138.1"/>
    <property type="molecule type" value="Genomic_DNA"/>
</dbReference>
<dbReference type="Pfam" id="PF06992">
    <property type="entry name" value="Phage_lambda_P"/>
    <property type="match status" value="1"/>
</dbReference>
<gene>
    <name evidence="1" type="ORF">ABRY90_12890</name>
    <name evidence="4" type="ORF">ABRY91_04810</name>
    <name evidence="2" type="ORF">ABRY92_00570</name>
    <name evidence="3" type="ORF">ABRZ03_02440</name>
    <name evidence="5" type="ORF">ABRZ10_07045</name>
</gene>
<evidence type="ECO:0000313" key="4">
    <source>
        <dbReference type="EMBL" id="XDJ67353.1"/>
    </source>
</evidence>
<proteinExistence type="predicted"/>
<protein>
    <submittedName>
        <fullName evidence="5">Replication protein P</fullName>
    </submittedName>
</protein>
<sequence length="236" mass="26581">MLSTRENVWLVPHAKLEGISLMDHLFGRMNGMYPNKWRANFRDEQAIEDWKTAWAEAFDEDGITPHDVAAGIKNCRRMYDWPPSLPEFMKACRPSLNPEIAFHEAIKGLTARRKGEMGEWSHPAIFYAAVEVGQYDMLNSAYSTMRARWEKALDEQMEKGQWDEISAPALALPEPRKTELSDVEAAKAMESMGAGGVLKEKKDHKAWAKKILANPKAYASIAVTMAKRALGEEVAA</sequence>
<dbReference type="GO" id="GO:0006270">
    <property type="term" value="P:DNA replication initiation"/>
    <property type="evidence" value="ECO:0007669"/>
    <property type="project" value="InterPro"/>
</dbReference>
<name>A0AB39FIV4_9BURK</name>
<evidence type="ECO:0000313" key="1">
    <source>
        <dbReference type="EMBL" id="XDJ58138.1"/>
    </source>
</evidence>
<dbReference type="RefSeq" id="WP_368648562.1">
    <property type="nucleotide sequence ID" value="NZ_CP158258.1"/>
</dbReference>
<accession>A0AB39FIV4</accession>
<dbReference type="EMBL" id="CP158261">
    <property type="protein sequence ID" value="XDJ67353.1"/>
    <property type="molecule type" value="Genomic_DNA"/>
</dbReference>
<evidence type="ECO:0000313" key="2">
    <source>
        <dbReference type="EMBL" id="XDJ61155.1"/>
    </source>
</evidence>
<organism evidence="5">
    <name type="scientific">Castellaniella ginsengisoli</name>
    <dbReference type="NCBI Taxonomy" id="546114"/>
    <lineage>
        <taxon>Bacteria</taxon>
        <taxon>Pseudomonadati</taxon>
        <taxon>Pseudomonadota</taxon>
        <taxon>Betaproteobacteria</taxon>
        <taxon>Burkholderiales</taxon>
        <taxon>Alcaligenaceae</taxon>
        <taxon>Castellaniella</taxon>
    </lineage>
</organism>
<evidence type="ECO:0000313" key="3">
    <source>
        <dbReference type="EMBL" id="XDJ64229.1"/>
    </source>
</evidence>
<dbReference type="InterPro" id="IPR009731">
    <property type="entry name" value="P-like"/>
</dbReference>
<dbReference type="EMBL" id="CP158265">
    <property type="protein sequence ID" value="XDJ78539.1"/>
    <property type="molecule type" value="Genomic_DNA"/>
</dbReference>
<dbReference type="EMBL" id="CP158260">
    <property type="protein sequence ID" value="XDJ64229.1"/>
    <property type="molecule type" value="Genomic_DNA"/>
</dbReference>
<reference evidence="5" key="1">
    <citation type="submission" date="2024-05" db="EMBL/GenBank/DDBJ databases">
        <authorList>
            <person name="Luo Y.-C."/>
            <person name="Nicholds J."/>
            <person name="Mortimer T."/>
            <person name="Maboni G."/>
        </authorList>
    </citation>
    <scope>NUCLEOTIDE SEQUENCE</scope>
    <source>
        <strain evidence="5">143769</strain>
        <strain evidence="4">145849</strain>
        <strain evidence="3">145850</strain>
        <strain evidence="2">145852</strain>
        <strain evidence="1">148131</strain>
    </source>
</reference>
<dbReference type="EMBL" id="CP158259">
    <property type="protein sequence ID" value="XDJ61155.1"/>
    <property type="molecule type" value="Genomic_DNA"/>
</dbReference>
<evidence type="ECO:0000313" key="5">
    <source>
        <dbReference type="EMBL" id="XDJ78539.1"/>
    </source>
</evidence>